<evidence type="ECO:0000256" key="1">
    <source>
        <dbReference type="SAM" id="Coils"/>
    </source>
</evidence>
<organism evidence="2 3">
    <name type="scientific">Paenibacillus taichungensis</name>
    <dbReference type="NCBI Taxonomy" id="484184"/>
    <lineage>
        <taxon>Bacteria</taxon>
        <taxon>Bacillati</taxon>
        <taxon>Bacillota</taxon>
        <taxon>Bacilli</taxon>
        <taxon>Bacillales</taxon>
        <taxon>Paenibacillaceae</taxon>
        <taxon>Paenibacillus</taxon>
    </lineage>
</organism>
<dbReference type="EMBL" id="QEVW01000019">
    <property type="protein sequence ID" value="RAW11353.1"/>
    <property type="molecule type" value="Genomic_DNA"/>
</dbReference>
<evidence type="ECO:0000313" key="2">
    <source>
        <dbReference type="EMBL" id="RAW11353.1"/>
    </source>
</evidence>
<proteinExistence type="predicted"/>
<accession>A0A329QFZ0</accession>
<feature type="coiled-coil region" evidence="1">
    <location>
        <begin position="25"/>
        <end position="72"/>
    </location>
</feature>
<dbReference type="RefSeq" id="WP_113055636.1">
    <property type="nucleotide sequence ID" value="NZ_QEVW01000019.1"/>
</dbReference>
<protein>
    <submittedName>
        <fullName evidence="2">Uncharacterized protein</fullName>
    </submittedName>
</protein>
<evidence type="ECO:0000313" key="3">
    <source>
        <dbReference type="Proteomes" id="UP000250642"/>
    </source>
</evidence>
<comment type="caution">
    <text evidence="2">The sequence shown here is derived from an EMBL/GenBank/DDBJ whole genome shotgun (WGS) entry which is preliminary data.</text>
</comment>
<dbReference type="AlphaFoldDB" id="A0A329QFZ0"/>
<sequence length="107" mass="12945">MSSWTQAWVNDYLDLYNYARTIGDSEWAEDILEKLQEQKDELLQKERKVIMLRELLANYDRINNQLLEIFNKLRVASEGSQTDSLQEQWFKLKLMRIDVSRKILQYK</sequence>
<reference evidence="2 3" key="1">
    <citation type="submission" date="2018-04" db="EMBL/GenBank/DDBJ databases">
        <title>Paenibacillus taichungensis Genome sequencing and assembly.</title>
        <authorList>
            <person name="Xu J."/>
            <person name="Rensing C."/>
            <person name="Mazhar H.S."/>
        </authorList>
    </citation>
    <scope>NUCLEOTIDE SEQUENCE [LARGE SCALE GENOMIC DNA]</scope>
    <source>
        <strain evidence="2 3">NC1</strain>
    </source>
</reference>
<dbReference type="Proteomes" id="UP000250642">
    <property type="component" value="Unassembled WGS sequence"/>
</dbReference>
<name>A0A329QFZ0_9BACL</name>
<keyword evidence="1" id="KW-0175">Coiled coil</keyword>
<gene>
    <name evidence="2" type="ORF">DC345_25745</name>
</gene>